<organism evidence="3 4">
    <name type="scientific">Pseudobacillus wudalianchiensis</name>
    <dbReference type="NCBI Taxonomy" id="1743143"/>
    <lineage>
        <taxon>Bacteria</taxon>
        <taxon>Bacillati</taxon>
        <taxon>Bacillota</taxon>
        <taxon>Bacilli</taxon>
        <taxon>Bacillales</taxon>
        <taxon>Bacillaceae</taxon>
        <taxon>Pseudobacillus</taxon>
    </lineage>
</organism>
<evidence type="ECO:0000313" key="3">
    <source>
        <dbReference type="EMBL" id="OCA91962.1"/>
    </source>
</evidence>
<gene>
    <name evidence="3" type="ORF">A8F95_18810</name>
</gene>
<sequence>MKSCLQCGRTSRQEREKCPFCGIRTAAGQTAATLEANRQKQRCWMMFLLILLLGGVVAIAFLFHTSPKELFLLSEYENYKQMKADFTEQYGEAVEFSNKVTEQPSISHITLQAGMKMNPLPSHSQAAMLGERFNKAKMAIKAQRDPQNNAGHYNVALNLENEDILDMDFIHTDTQMGIKVPTLYSKLFYLNLGEYGDFMGKIEPSYAGPEKLEFSTVNWKELELTEKEINYLQERYIPFLIEQLKEENFALEKGIEYSVKGEKLKLKKVTLSLTAEETKSFMTLFIDRLIQDKKLHSMLAARIEKAAKAGAIIEANGEVPSQKRIEADMVNNLKQEKKKLQETTFPEGFSSILLIDKKQRIVERTLKWIVASSAAGQVAWSIQTKDVPFGKEQSLKEWTVKAVPKEHRGEITTVRWTKHIKGKEKGRTEKAHLSLKANGKTINFKMKSTFNRNSGEKQKVNRFFAIAAQGIRNRERFSNISGSVKQVQDINMDKKYLNDKLDVTINYGDEVDRGAFSFLIESKSKLVDKVKTVSFSNDLKNSVDVNRITEAQMAQIQQEVVLNVINFINRLGLLGGAPLIDDPQAEDLYKEDPESEEVFRSETLEHEKGVF</sequence>
<keyword evidence="4" id="KW-1185">Reference proteome</keyword>
<feature type="transmembrane region" description="Helical" evidence="2">
    <location>
        <begin position="43"/>
        <end position="63"/>
    </location>
</feature>
<accession>A0A1B9B7E4</accession>
<keyword evidence="2" id="KW-0812">Transmembrane</keyword>
<dbReference type="EMBL" id="MAYT01000003">
    <property type="protein sequence ID" value="OCA91962.1"/>
    <property type="molecule type" value="Genomic_DNA"/>
</dbReference>
<keyword evidence="2" id="KW-1133">Transmembrane helix</keyword>
<evidence type="ECO:0000313" key="4">
    <source>
        <dbReference type="Proteomes" id="UP000092578"/>
    </source>
</evidence>
<evidence type="ECO:0000256" key="1">
    <source>
        <dbReference type="SAM" id="MobiDB-lite"/>
    </source>
</evidence>
<dbReference type="AlphaFoldDB" id="A0A1B9B7E4"/>
<dbReference type="RefSeq" id="WP_065409608.1">
    <property type="nucleotide sequence ID" value="NZ_MAYT01000003.1"/>
</dbReference>
<reference evidence="4" key="1">
    <citation type="submission" date="2016-05" db="EMBL/GenBank/DDBJ databases">
        <authorList>
            <person name="Liu B."/>
            <person name="Wang J."/>
            <person name="Zhu Y."/>
            <person name="Liu G."/>
            <person name="Chen Q."/>
            <person name="Chen Z."/>
            <person name="Lan J."/>
            <person name="Che J."/>
            <person name="Ge C."/>
            <person name="Shi H."/>
            <person name="Pan Z."/>
            <person name="Liu X."/>
        </authorList>
    </citation>
    <scope>NUCLEOTIDE SEQUENCE [LARGE SCALE GENOMIC DNA]</scope>
    <source>
        <strain evidence="4">FJAT-27215</strain>
    </source>
</reference>
<name>A0A1B9B7E4_9BACI</name>
<keyword evidence="2" id="KW-0472">Membrane</keyword>
<comment type="caution">
    <text evidence="3">The sequence shown here is derived from an EMBL/GenBank/DDBJ whole genome shotgun (WGS) entry which is preliminary data.</text>
</comment>
<protein>
    <submittedName>
        <fullName evidence="3">Uncharacterized protein</fullName>
    </submittedName>
</protein>
<feature type="region of interest" description="Disordered" evidence="1">
    <location>
        <begin position="590"/>
        <end position="611"/>
    </location>
</feature>
<proteinExistence type="predicted"/>
<evidence type="ECO:0000256" key="2">
    <source>
        <dbReference type="SAM" id="Phobius"/>
    </source>
</evidence>
<dbReference type="Proteomes" id="UP000092578">
    <property type="component" value="Unassembled WGS sequence"/>
</dbReference>